<keyword evidence="2" id="KW-0964">Secreted</keyword>
<dbReference type="EMBL" id="AWGB01000041">
    <property type="protein sequence ID" value="ESQ87827.1"/>
    <property type="molecule type" value="Genomic_DNA"/>
</dbReference>
<evidence type="ECO:0000256" key="3">
    <source>
        <dbReference type="SAM" id="Phobius"/>
    </source>
</evidence>
<accession>V4P1F6</accession>
<protein>
    <recommendedName>
        <fullName evidence="4">DUF4214 domain-containing protein</fullName>
    </recommendedName>
</protein>
<comment type="caution">
    <text evidence="5">The sequence shown here is derived from an EMBL/GenBank/DDBJ whole genome shotgun (WGS) entry which is preliminary data.</text>
</comment>
<dbReference type="PANTHER" id="PTHR38340:SF1">
    <property type="entry name" value="S-LAYER PROTEIN"/>
    <property type="match status" value="1"/>
</dbReference>
<dbReference type="PROSITE" id="PS00330">
    <property type="entry name" value="HEMOLYSIN_CALCIUM"/>
    <property type="match status" value="1"/>
</dbReference>
<feature type="domain" description="DUF4214" evidence="4">
    <location>
        <begin position="1020"/>
        <end position="1089"/>
    </location>
</feature>
<dbReference type="InterPro" id="IPR025282">
    <property type="entry name" value="DUF4214"/>
</dbReference>
<dbReference type="SUPFAM" id="SSF51120">
    <property type="entry name" value="beta-Roll"/>
    <property type="match status" value="5"/>
</dbReference>
<name>V4P1F6_9CAUL</name>
<dbReference type="GO" id="GO:0005576">
    <property type="term" value="C:extracellular region"/>
    <property type="evidence" value="ECO:0007669"/>
    <property type="project" value="UniProtKB-SubCell"/>
</dbReference>
<comment type="subcellular location">
    <subcellularLocation>
        <location evidence="1">Secreted</location>
    </subcellularLocation>
</comment>
<keyword evidence="6" id="KW-1185">Reference proteome</keyword>
<dbReference type="eggNOG" id="COG2340">
    <property type="taxonomic scope" value="Bacteria"/>
</dbReference>
<gene>
    <name evidence="5" type="ORF">ABENE_16880</name>
</gene>
<dbReference type="InterPro" id="IPR050557">
    <property type="entry name" value="RTX_toxin/Mannuronan_C5-epim"/>
</dbReference>
<keyword evidence="3" id="KW-0472">Membrane</keyword>
<organism evidence="5 6">
    <name type="scientific">Asticcacaulis benevestitus DSM 16100 = ATCC BAA-896</name>
    <dbReference type="NCBI Taxonomy" id="1121022"/>
    <lineage>
        <taxon>Bacteria</taxon>
        <taxon>Pseudomonadati</taxon>
        <taxon>Pseudomonadota</taxon>
        <taxon>Alphaproteobacteria</taxon>
        <taxon>Caulobacterales</taxon>
        <taxon>Caulobacteraceae</taxon>
        <taxon>Asticcacaulis</taxon>
    </lineage>
</organism>
<dbReference type="InterPro" id="IPR011049">
    <property type="entry name" value="Serralysin-like_metalloprot_C"/>
</dbReference>
<dbReference type="OrthoDB" id="7202227at2"/>
<dbReference type="GO" id="GO:0005509">
    <property type="term" value="F:calcium ion binding"/>
    <property type="evidence" value="ECO:0007669"/>
    <property type="project" value="InterPro"/>
</dbReference>
<dbReference type="Pfam" id="PF13946">
    <property type="entry name" value="DUF4214"/>
    <property type="match status" value="1"/>
</dbReference>
<evidence type="ECO:0000313" key="5">
    <source>
        <dbReference type="EMBL" id="ESQ87827.1"/>
    </source>
</evidence>
<feature type="transmembrane region" description="Helical" evidence="3">
    <location>
        <begin position="682"/>
        <end position="708"/>
    </location>
</feature>
<evidence type="ECO:0000256" key="2">
    <source>
        <dbReference type="ARBA" id="ARBA00022525"/>
    </source>
</evidence>
<reference evidence="5 6" key="1">
    <citation type="journal article" date="2014" name="Nature">
        <title>Sequential evolution of bacterial morphology by co-option of a developmental regulator.</title>
        <authorList>
            <person name="Jiang C."/>
            <person name="Brown P.J."/>
            <person name="Ducret A."/>
            <person name="Brun Y.V."/>
        </authorList>
    </citation>
    <scope>NUCLEOTIDE SEQUENCE [LARGE SCALE GENOMIC DNA]</scope>
    <source>
        <strain evidence="5 6">DSM 16100</strain>
    </source>
</reference>
<keyword evidence="3" id="KW-0812">Transmembrane</keyword>
<dbReference type="eggNOG" id="COG2931">
    <property type="taxonomic scope" value="Bacteria"/>
</dbReference>
<evidence type="ECO:0000259" key="4">
    <source>
        <dbReference type="Pfam" id="PF13946"/>
    </source>
</evidence>
<dbReference type="Pfam" id="PF00353">
    <property type="entry name" value="HemolysinCabind"/>
    <property type="match status" value="7"/>
</dbReference>
<feature type="transmembrane region" description="Helical" evidence="3">
    <location>
        <begin position="715"/>
        <end position="736"/>
    </location>
</feature>
<keyword evidence="3" id="KW-1133">Transmembrane helix</keyword>
<dbReference type="eggNOG" id="COG0739">
    <property type="taxonomic scope" value="Bacteria"/>
</dbReference>
<dbReference type="InterPro" id="IPR001343">
    <property type="entry name" value="Hemolysn_Ca-bd"/>
</dbReference>
<dbReference type="RefSeq" id="WP_018083349.1">
    <property type="nucleotide sequence ID" value="NZ_AQWM01000029.1"/>
</dbReference>
<sequence>MPYTTTAQKQMRALRRAAMSLGYSTAVHDAVVAAGGSKGWVGTEAVDLIKDHYAGDRFPPNAQAGVNQLVDDLQGNIQEVWMYEGPKGASVLIFKATTGYTLLIDGVDAGNGEGMRDMMDIARQGTGLPSGQLEDVNTAISLYKSSHGVPTLNFEAVVGQSHGAAVAADYARQSPTTVGMLELYEPQGTLFRGAVDPVAQYGIPVEIATTSSDFLNGGSNSTGLVGDGRLWPTLVGMGNLLWNDLVAGNMTQMPDLTPDSTFAWNETRDPGFFSHTYDTLFPQLASLYPNAMAQSGWTTPTWTANRGKHLLWDSRYRPVENGNSQYRSVRPDEVPNRLKANIYAAIADSLAGHKFNRVGTVGVYVTTDAGSGKTQVSGDFTFQSETDPNVKIIDHVTFVVITANLVTSGSGNANFYADFLKADESSIRSTIEVRGLHNTVYTSETTAYGGSVEAVAGDGSRVKVVASMGAGGSDEKVQVETIDVRSGAPAIFSQFVRGLGSTIADVLVPNNKIGSTVTNVLITPLLDIFANSISTMGPNSDGAAIVRNAGNAVSAQYGEGFRAAVNDQIKGSLSSYLTAELGEAMGLSGFGAQLYNQVGSSVFGQVLQNVQTSQASIFKGWDFKKVFTKDGWTGVNGNLIGTAITSFFASKLASAVVRPETQAAILLSSLGSSFGQIVMTSAAGAGVTGLGVIGSTATMLAGGLASVFGKVIASFMAPGIGIIIGQILGTMIGNLFGPKKPRTPAATAETILQVPYAKYELGAAVASNGGNLDLVTYMASSARDVLNEIIGQITYGDDKSYVSNLNGTSTNQTYGHSGGQIYYKINGVRTDVASADIAIERGTLLAIRNTKVVGGNLFYKRAILNSKAENLVTLTADMNVANEYSSYNQYRTYINGLIAQKPHDTFAATWAITLSKAAELNLNQFATSDFYGGLGGFLTSFGVAKAESKVHFEDFQVKAVSGGGMRIGLDTVVTTTDTKSAAAKIYRLYRALLNRAPDGFGMNDYTNLLELGRKTLKDIAADILSSQEFVNRVGANLSDWDFIVQLYATVFNRTASSGEIQSWINTLNSGVTRAEVATGFTESAENVTRLAAPVQAGLSYTSHKNENFFATLPQATGWNDAVLIDQVTKVGMVSSTGTVGAGNDFVDLSGSATAVTINDQSGGDNVILGSSAADVLKGGSGFDWIVGNGGNDEIWGYDGNDILISLTGNANVYGGAGDDYLTGAGAYGGAGNDTLVGGAGYNTLLGHDGDDLFLMAKDFSINWYNGGDWGVNSDPNGRDTVSADRIDVGVSFDMDIRPSTWDTSGDAALSNPAARLLAVYSLASNQWLTSMHTASIENGTGSQFADRFYGTVGDNVLKGLAGDDKLFGRDGNDILEGGAGADQLAGDAGIDILSYESSTEGVSANLTTGQAFGGDAVGDTWTGIEALRGSKLADELKGDGNQNTIQGLAGDDWIVATGNGPVTQTYTTGYNYYRDVPILVPNGWTGGDIYDGGLGVDTVDYSEASAGITANLGSYTETTASPGSGSSGLALGHSYINIENIVGTSYADNLSAGTGAHTFEGGKGNDTLNGGAGGDTYLFSRGDGVDSIAETNTDNNALSFAGDIKYSDLYIESAGGSSGWLNVGIRGTADKVAVASNFATLTKNRLKTLAIGGASQLDIGQITFQVSGGTDGNNTLNGTNNNDWIFAFNGNDIITGYGTNWEDSGNLIIGGLGDDTISTSAGDDQFAYDRGDGFDTITDTGGEDTIAFGATAKAEDVIYQVVGNDLFVGLKDSQNSALMASQVADKIKIVDGGVKYLVHNTIDHYAGDSEHGFWIIATENYDSISLNTVEYVLAGGTSIDLRKLDIAWTNAETWNYQQVYPIALDLNGDGLNLSTVDSSEVVVKTAGGGLSKLAWVGPTDGFLAVDRDGDGKINKLSEISFTQDKTGATSDLEGLKTWDTNGDGLLNSSDANFNKILLWVDANQNGRSTTRELRTLTQAGIVAIDLNGVATGYTADMGIDSFVQNNMKFIWADGSQGNAYDVALARRVLGSEGLYAGEYQAEWGASNSDGTLGRLSNDPKTAAKAARIAAKKGLLDKIGASYQEVKAKAQVDFSDTDAVDAKVAKRWAKMDKSAQAAWLSGQVVQTDASVIAVSAKRALQTTSEVAQQATRDLQNSAYSHARASVSAGLGLDTAGNGASAATGSTAYSQGASELGGLSVTASAPDLTVAGFTTAGASSQAQAWWRSETQNDSAYRSSNLSSVLSAMETATPDQGRGQPSDYAMAQQQLLLRQSMAAFGGASGGSPAVWNRDASSAVALAASTGLRAQSQSGFASAVA</sequence>
<dbReference type="InterPro" id="IPR038255">
    <property type="entry name" value="PBS_linker_sf"/>
</dbReference>
<evidence type="ECO:0000256" key="1">
    <source>
        <dbReference type="ARBA" id="ARBA00004613"/>
    </source>
</evidence>
<dbReference type="Proteomes" id="UP000017837">
    <property type="component" value="Unassembled WGS sequence"/>
</dbReference>
<proteinExistence type="predicted"/>
<dbReference type="STRING" id="1121022.GCA_000376105_03668"/>
<dbReference type="InterPro" id="IPR018511">
    <property type="entry name" value="Hemolysin-typ_Ca-bd_CS"/>
</dbReference>
<dbReference type="PRINTS" id="PR00313">
    <property type="entry name" value="CABNDNGRPT"/>
</dbReference>
<evidence type="ECO:0000313" key="6">
    <source>
        <dbReference type="Proteomes" id="UP000017837"/>
    </source>
</evidence>
<dbReference type="Gene3D" id="2.150.10.10">
    <property type="entry name" value="Serralysin-like metalloprotease, C-terminal"/>
    <property type="match status" value="4"/>
</dbReference>
<dbReference type="PANTHER" id="PTHR38340">
    <property type="entry name" value="S-LAYER PROTEIN"/>
    <property type="match status" value="1"/>
</dbReference>
<dbReference type="PATRIC" id="fig|1121022.4.peg.3434"/>
<dbReference type="Gene3D" id="1.10.3130.20">
    <property type="entry name" value="Phycobilisome linker domain"/>
    <property type="match status" value="1"/>
</dbReference>